<gene>
    <name evidence="2" type="ORF">SDC9_134648</name>
</gene>
<dbReference type="Pfam" id="PF13936">
    <property type="entry name" value="HTH_38"/>
    <property type="match status" value="1"/>
</dbReference>
<reference evidence="2" key="1">
    <citation type="submission" date="2019-08" db="EMBL/GenBank/DDBJ databases">
        <authorList>
            <person name="Kucharzyk K."/>
            <person name="Murdoch R.W."/>
            <person name="Higgins S."/>
            <person name="Loffler F."/>
        </authorList>
    </citation>
    <scope>NUCLEOTIDE SEQUENCE</scope>
</reference>
<accession>A0A645DE54</accession>
<evidence type="ECO:0000313" key="2">
    <source>
        <dbReference type="EMBL" id="MPM87549.1"/>
    </source>
</evidence>
<protein>
    <recommendedName>
        <fullName evidence="1">Transposase IS30-like HTH domain-containing protein</fullName>
    </recommendedName>
</protein>
<feature type="domain" description="Transposase IS30-like HTH" evidence="1">
    <location>
        <begin position="3"/>
        <end position="35"/>
    </location>
</feature>
<sequence>MAKYKHLTIDERHDIKQCLNKQKSFKEIGRTLNRGPIFDVL</sequence>
<dbReference type="EMBL" id="VSSQ01035348">
    <property type="protein sequence ID" value="MPM87549.1"/>
    <property type="molecule type" value="Genomic_DNA"/>
</dbReference>
<name>A0A645DE54_9ZZZZ</name>
<comment type="caution">
    <text evidence="2">The sequence shown here is derived from an EMBL/GenBank/DDBJ whole genome shotgun (WGS) entry which is preliminary data.</text>
</comment>
<evidence type="ECO:0000259" key="1">
    <source>
        <dbReference type="Pfam" id="PF13936"/>
    </source>
</evidence>
<dbReference type="AlphaFoldDB" id="A0A645DE54"/>
<proteinExistence type="predicted"/>
<organism evidence="2">
    <name type="scientific">bioreactor metagenome</name>
    <dbReference type="NCBI Taxonomy" id="1076179"/>
    <lineage>
        <taxon>unclassified sequences</taxon>
        <taxon>metagenomes</taxon>
        <taxon>ecological metagenomes</taxon>
    </lineage>
</organism>
<dbReference type="InterPro" id="IPR025246">
    <property type="entry name" value="IS30-like_HTH"/>
</dbReference>